<organism evidence="8 9">
    <name type="scientific">Meripilus lineatus</name>
    <dbReference type="NCBI Taxonomy" id="2056292"/>
    <lineage>
        <taxon>Eukaryota</taxon>
        <taxon>Fungi</taxon>
        <taxon>Dikarya</taxon>
        <taxon>Basidiomycota</taxon>
        <taxon>Agaricomycotina</taxon>
        <taxon>Agaricomycetes</taxon>
        <taxon>Polyporales</taxon>
        <taxon>Meripilaceae</taxon>
        <taxon>Meripilus</taxon>
    </lineage>
</organism>
<dbReference type="Proteomes" id="UP001212997">
    <property type="component" value="Unassembled WGS sequence"/>
</dbReference>
<dbReference type="PANTHER" id="PTHR23222">
    <property type="entry name" value="PROHIBITIN"/>
    <property type="match status" value="1"/>
</dbReference>
<dbReference type="SMART" id="SM00244">
    <property type="entry name" value="PHB"/>
    <property type="match status" value="1"/>
</dbReference>
<dbReference type="InterPro" id="IPR001107">
    <property type="entry name" value="Band_7"/>
</dbReference>
<dbReference type="FunFam" id="3.30.479.30:FF:000001">
    <property type="entry name" value="Prohibitin 2"/>
    <property type="match status" value="1"/>
</dbReference>
<dbReference type="AlphaFoldDB" id="A0AAD5UVF4"/>
<gene>
    <name evidence="8" type="ORF">NLI96_g11661</name>
</gene>
<accession>A0AAD5UVF4</accession>
<dbReference type="GO" id="GO:0000423">
    <property type="term" value="P:mitophagy"/>
    <property type="evidence" value="ECO:0007669"/>
    <property type="project" value="UniProtKB-ARBA"/>
</dbReference>
<feature type="transmembrane region" description="Helical" evidence="6">
    <location>
        <begin position="32"/>
        <end position="54"/>
    </location>
</feature>
<keyword evidence="9" id="KW-1185">Reference proteome</keyword>
<proteinExistence type="inferred from homology"/>
<evidence type="ECO:0000259" key="7">
    <source>
        <dbReference type="SMART" id="SM00244"/>
    </source>
</evidence>
<dbReference type="InterPro" id="IPR000163">
    <property type="entry name" value="Prohibitin"/>
</dbReference>
<dbReference type="Pfam" id="PF01145">
    <property type="entry name" value="Band_7"/>
    <property type="match status" value="1"/>
</dbReference>
<sequence length="307" mass="33633">MNGQEAFRRLAQQLQRANSGGGPRIPGGGKGLFAGSGLIVALVGGGLLLNASLFNVDGGHRAIKYTRLRGVSDEVYPEGTHLMIPWFETPIVYDIRAKPRNIASLTGTKDLQMVNITCRVLSRPHTSALPTIFRELGTDYDERVLPSIVNEVLKSVVAQFNASQLITQREMVSRLVRENLTRRALRFNIVLDDVSITHVAFSPEFTHAVEAKQVAQQTALRAAFLVDQAIQEKQSIIVRAQGEARSAELIGEAMRTNKGFLQLRRLEAARDIANLLAASGNRVMLDSQSLLLNVAGDDAKDLLQAKK</sequence>
<keyword evidence="3 6" id="KW-0999">Mitochondrion inner membrane</keyword>
<dbReference type="PANTHER" id="PTHR23222:SF1">
    <property type="entry name" value="PROHIBITIN-2"/>
    <property type="match status" value="1"/>
</dbReference>
<keyword evidence="4" id="KW-0496">Mitochondrion</keyword>
<keyword evidence="6" id="KW-0812">Transmembrane</keyword>
<dbReference type="SUPFAM" id="SSF117892">
    <property type="entry name" value="Band 7/SPFH domain"/>
    <property type="match status" value="1"/>
</dbReference>
<evidence type="ECO:0000256" key="2">
    <source>
        <dbReference type="ARBA" id="ARBA00009658"/>
    </source>
</evidence>
<dbReference type="EMBL" id="JANAWD010000813">
    <property type="protein sequence ID" value="KAJ3475703.1"/>
    <property type="molecule type" value="Genomic_DNA"/>
</dbReference>
<dbReference type="PRINTS" id="PR00679">
    <property type="entry name" value="PROHIBITIN"/>
</dbReference>
<evidence type="ECO:0000256" key="6">
    <source>
        <dbReference type="RuleBase" id="RU366048"/>
    </source>
</evidence>
<evidence type="ECO:0000256" key="1">
    <source>
        <dbReference type="ARBA" id="ARBA00004273"/>
    </source>
</evidence>
<dbReference type="GO" id="GO:0005743">
    <property type="term" value="C:mitochondrial inner membrane"/>
    <property type="evidence" value="ECO:0007669"/>
    <property type="project" value="UniProtKB-SubCell"/>
</dbReference>
<evidence type="ECO:0000256" key="3">
    <source>
        <dbReference type="ARBA" id="ARBA00022792"/>
    </source>
</evidence>
<keyword evidence="6" id="KW-1133">Transmembrane helix</keyword>
<dbReference type="InterPro" id="IPR036013">
    <property type="entry name" value="Band_7/SPFH_dom_sf"/>
</dbReference>
<evidence type="ECO:0000256" key="4">
    <source>
        <dbReference type="ARBA" id="ARBA00023128"/>
    </source>
</evidence>
<keyword evidence="5 6" id="KW-0472">Membrane</keyword>
<name>A0AAD5UVF4_9APHY</name>
<feature type="domain" description="Band 7" evidence="7">
    <location>
        <begin position="52"/>
        <end position="213"/>
    </location>
</feature>
<evidence type="ECO:0000313" key="8">
    <source>
        <dbReference type="EMBL" id="KAJ3475703.1"/>
    </source>
</evidence>
<dbReference type="GO" id="GO:0007005">
    <property type="term" value="P:mitochondrion organization"/>
    <property type="evidence" value="ECO:0007669"/>
    <property type="project" value="TreeGrafter"/>
</dbReference>
<protein>
    <recommendedName>
        <fullName evidence="6">Prohibitin</fullName>
    </recommendedName>
</protein>
<dbReference type="Gene3D" id="3.30.479.30">
    <property type="entry name" value="Band 7 domain"/>
    <property type="match status" value="1"/>
</dbReference>
<comment type="subcellular location">
    <subcellularLocation>
        <location evidence="1 6">Mitochondrion inner membrane</location>
    </subcellularLocation>
</comment>
<comment type="similarity">
    <text evidence="2 6">Belongs to the prohibitin family.</text>
</comment>
<comment type="caution">
    <text evidence="8">The sequence shown here is derived from an EMBL/GenBank/DDBJ whole genome shotgun (WGS) entry which is preliminary data.</text>
</comment>
<dbReference type="CDD" id="cd03401">
    <property type="entry name" value="SPFH_prohibitin"/>
    <property type="match status" value="1"/>
</dbReference>
<reference evidence="8" key="1">
    <citation type="submission" date="2022-07" db="EMBL/GenBank/DDBJ databases">
        <title>Genome Sequence of Physisporinus lineatus.</title>
        <authorList>
            <person name="Buettner E."/>
        </authorList>
    </citation>
    <scope>NUCLEOTIDE SEQUENCE</scope>
    <source>
        <strain evidence="8">VT162</strain>
    </source>
</reference>
<evidence type="ECO:0000313" key="9">
    <source>
        <dbReference type="Proteomes" id="UP001212997"/>
    </source>
</evidence>
<evidence type="ECO:0000256" key="5">
    <source>
        <dbReference type="ARBA" id="ARBA00023136"/>
    </source>
</evidence>